<comment type="caution">
    <text evidence="2">The sequence shown here is derived from an EMBL/GenBank/DDBJ whole genome shotgun (WGS) entry which is preliminary data.</text>
</comment>
<feature type="region of interest" description="Disordered" evidence="1">
    <location>
        <begin position="1"/>
        <end position="62"/>
    </location>
</feature>
<accession>A0A8S2U0Q3</accession>
<feature type="compositionally biased region" description="Basic and acidic residues" evidence="1">
    <location>
        <begin position="12"/>
        <end position="21"/>
    </location>
</feature>
<gene>
    <name evidence="2" type="ORF">SMN809_LOCUS26894</name>
</gene>
<feature type="compositionally biased region" description="Low complexity" evidence="1">
    <location>
        <begin position="39"/>
        <end position="56"/>
    </location>
</feature>
<evidence type="ECO:0000313" key="2">
    <source>
        <dbReference type="EMBL" id="CAF4319582.1"/>
    </source>
</evidence>
<name>A0A8S2U0Q3_9BILA</name>
<protein>
    <submittedName>
        <fullName evidence="2">Uncharacterized protein</fullName>
    </submittedName>
</protein>
<organism evidence="2 3">
    <name type="scientific">Rotaria magnacalcarata</name>
    <dbReference type="NCBI Taxonomy" id="392030"/>
    <lineage>
        <taxon>Eukaryota</taxon>
        <taxon>Metazoa</taxon>
        <taxon>Spiralia</taxon>
        <taxon>Gnathifera</taxon>
        <taxon>Rotifera</taxon>
        <taxon>Eurotatoria</taxon>
        <taxon>Bdelloidea</taxon>
        <taxon>Philodinida</taxon>
        <taxon>Philodinidae</taxon>
        <taxon>Rotaria</taxon>
    </lineage>
</organism>
<dbReference type="Proteomes" id="UP000676336">
    <property type="component" value="Unassembled WGS sequence"/>
</dbReference>
<dbReference type="EMBL" id="CAJOBI010039942">
    <property type="protein sequence ID" value="CAF4319582.1"/>
    <property type="molecule type" value="Genomic_DNA"/>
</dbReference>
<feature type="compositionally biased region" description="Polar residues" evidence="1">
    <location>
        <begin position="22"/>
        <end position="33"/>
    </location>
</feature>
<reference evidence="2" key="1">
    <citation type="submission" date="2021-02" db="EMBL/GenBank/DDBJ databases">
        <authorList>
            <person name="Nowell W R."/>
        </authorList>
    </citation>
    <scope>NUCLEOTIDE SEQUENCE</scope>
</reference>
<sequence length="130" mass="15078">MEKSSIQTDKSSIFKRDERSQRPSTSSTSFEITEQQHRNSNSFMNPIPNNNNNNNNKGKPPVAETQRILYGLENRSYTVIDRLPILVLTKRFDTDILTNVYNLPMNSTLQYAPCRIRGENKAKQKPMYNH</sequence>
<proteinExistence type="predicted"/>
<evidence type="ECO:0000313" key="3">
    <source>
        <dbReference type="Proteomes" id="UP000676336"/>
    </source>
</evidence>
<dbReference type="AlphaFoldDB" id="A0A8S2U0Q3"/>
<feature type="compositionally biased region" description="Polar residues" evidence="1">
    <location>
        <begin position="1"/>
        <end position="11"/>
    </location>
</feature>
<evidence type="ECO:0000256" key="1">
    <source>
        <dbReference type="SAM" id="MobiDB-lite"/>
    </source>
</evidence>